<dbReference type="InterPro" id="IPR003598">
    <property type="entry name" value="Ig_sub2"/>
</dbReference>
<name>A0A6J8C4A5_MYTCO</name>
<dbReference type="SMART" id="SM00408">
    <property type="entry name" value="IGc2"/>
    <property type="match status" value="2"/>
</dbReference>
<evidence type="ECO:0000256" key="2">
    <source>
        <dbReference type="ARBA" id="ARBA00023136"/>
    </source>
</evidence>
<accession>A0A6J8C4A5</accession>
<dbReference type="PANTHER" id="PTHR11640:SF31">
    <property type="entry name" value="IRREGULAR CHIASM C-ROUGHEST PROTEIN-RELATED"/>
    <property type="match status" value="1"/>
</dbReference>
<feature type="transmembrane region" description="Helical" evidence="6">
    <location>
        <begin position="607"/>
        <end position="627"/>
    </location>
</feature>
<dbReference type="AlphaFoldDB" id="A0A6J8C4A5"/>
<feature type="domain" description="Ig-like" evidence="8">
    <location>
        <begin position="209"/>
        <end position="290"/>
    </location>
</feature>
<dbReference type="InterPro" id="IPR003961">
    <property type="entry name" value="FN3_dom"/>
</dbReference>
<dbReference type="InterPro" id="IPR003599">
    <property type="entry name" value="Ig_sub"/>
</dbReference>
<dbReference type="Proteomes" id="UP000507470">
    <property type="component" value="Unassembled WGS sequence"/>
</dbReference>
<keyword evidence="7" id="KW-0732">Signal</keyword>
<evidence type="ECO:0000256" key="6">
    <source>
        <dbReference type="SAM" id="Phobius"/>
    </source>
</evidence>
<evidence type="ECO:0000256" key="3">
    <source>
        <dbReference type="ARBA" id="ARBA00023157"/>
    </source>
</evidence>
<dbReference type="GO" id="GO:0005886">
    <property type="term" value="C:plasma membrane"/>
    <property type="evidence" value="ECO:0007669"/>
    <property type="project" value="TreeGrafter"/>
</dbReference>
<dbReference type="Gene3D" id="2.60.40.10">
    <property type="entry name" value="Immunoglobulins"/>
    <property type="match status" value="3"/>
</dbReference>
<keyword evidence="3" id="KW-1015">Disulfide bond</keyword>
<dbReference type="InterPro" id="IPR007110">
    <property type="entry name" value="Ig-like_dom"/>
</dbReference>
<keyword evidence="5" id="KW-0393">Immunoglobulin domain</keyword>
<evidence type="ECO:0000256" key="7">
    <source>
        <dbReference type="SAM" id="SignalP"/>
    </source>
</evidence>
<keyword evidence="6" id="KW-1133">Transmembrane helix</keyword>
<proteinExistence type="predicted"/>
<dbReference type="InterPro" id="IPR036179">
    <property type="entry name" value="Ig-like_dom_sf"/>
</dbReference>
<comment type="subcellular location">
    <subcellularLocation>
        <location evidence="1">Membrane</location>
        <topology evidence="1">Single-pass type I membrane protein</topology>
    </subcellularLocation>
</comment>
<dbReference type="PROSITE" id="PS50853">
    <property type="entry name" value="FN3"/>
    <property type="match status" value="1"/>
</dbReference>
<evidence type="ECO:0000259" key="8">
    <source>
        <dbReference type="PROSITE" id="PS50835"/>
    </source>
</evidence>
<dbReference type="InterPro" id="IPR036116">
    <property type="entry name" value="FN3_sf"/>
</dbReference>
<evidence type="ECO:0000313" key="10">
    <source>
        <dbReference type="EMBL" id="CAC5390336.1"/>
    </source>
</evidence>
<evidence type="ECO:0000256" key="5">
    <source>
        <dbReference type="ARBA" id="ARBA00023319"/>
    </source>
</evidence>
<dbReference type="SUPFAM" id="SSF48726">
    <property type="entry name" value="Immunoglobulin"/>
    <property type="match status" value="2"/>
</dbReference>
<dbReference type="EMBL" id="CACVKT020004498">
    <property type="protein sequence ID" value="CAC5390336.1"/>
    <property type="molecule type" value="Genomic_DNA"/>
</dbReference>
<dbReference type="InterPro" id="IPR051275">
    <property type="entry name" value="Cell_adhesion_signaling"/>
</dbReference>
<dbReference type="PANTHER" id="PTHR11640">
    <property type="entry name" value="NEPHRIN"/>
    <property type="match status" value="1"/>
</dbReference>
<feature type="domain" description="Fibronectin type-III" evidence="9">
    <location>
        <begin position="503"/>
        <end position="595"/>
    </location>
</feature>
<dbReference type="GO" id="GO:0005911">
    <property type="term" value="C:cell-cell junction"/>
    <property type="evidence" value="ECO:0007669"/>
    <property type="project" value="TreeGrafter"/>
</dbReference>
<keyword evidence="2 6" id="KW-0472">Membrane</keyword>
<feature type="signal peptide" evidence="7">
    <location>
        <begin position="1"/>
        <end position="22"/>
    </location>
</feature>
<evidence type="ECO:0008006" key="12">
    <source>
        <dbReference type="Google" id="ProtNLM"/>
    </source>
</evidence>
<dbReference type="SMART" id="SM00409">
    <property type="entry name" value="IG"/>
    <property type="match status" value="3"/>
</dbReference>
<dbReference type="SUPFAM" id="SSF49265">
    <property type="entry name" value="Fibronectin type III"/>
    <property type="match status" value="1"/>
</dbReference>
<evidence type="ECO:0000259" key="9">
    <source>
        <dbReference type="PROSITE" id="PS50853"/>
    </source>
</evidence>
<dbReference type="InterPro" id="IPR013783">
    <property type="entry name" value="Ig-like_fold"/>
</dbReference>
<sequence>MDRHRFRNILSIVLFSCDLVLTKEVIYKTLGSKVKLVCPIGTTRDIIWTGPPEYKIYAVGTDVSSHVSTLLEIKETAPDKKSVLFIHRFTKDTSGEFRCSDGVNEREFNLVIKRDPSDLAIVNATGGKIITVEGREHNLECMVTSGQPGGNITLSTDGAVVAINRPSLVSYRLIPQRSDNGKLFQCEAFNSEGNSILESSVHLEVFYIPKISFSPNQTLTVKEDEEARLICINDGNDPDANTVWKRHPTNTIITQNDKLNFKSINRIDAGLYTCRVDTKTGVYEDHAKIVVQCKCSNSRYAIFSERKKMVCIPSGVPDRYMFKDWEHTTEYNDHIRFLPITKEGNNAILTFPQNVTRKDQLRDRGIYICRASNNISSTDGIFVMQKYNLNWNGSPYFVSSTENTQYGVYLKTARIKIKFVSVPEYTSYDVYKNGTKFAEYTPTVHRNIRLTDNIYGKNISVKGSSISFQLQIDTIDDFSSYNVFVKNAIGYSNRTIKLVSASAPCMPTILQISAKQTQIFVLWIPGFDGGFLQWFIIEYKEIGDLYWKNQTTRSSNSIVIGGLQPATKYLIRMFSRNMIDDSNRTDFFFIQTDKYAIVETSLSVQSVVILSLVIIIALLVAGMGLYIRRLKERYRERMEPAINVQTPEGTFGESAHYTEIIEIDNLQPTSQENNTSIMSMINRDINLVSAEHTSTSSDNDSDSSEYLDDGYEKPYTTLVVTDQVKDDHVYLTTTKTSDYENAIPFQNVASGHACEIVIEDYISDKTNTHDDQENWNLNYDVNDFYETNDSVPQIYIYPQIDKAEYINLSLNQ</sequence>
<dbReference type="Pfam" id="PF13927">
    <property type="entry name" value="Ig_3"/>
    <property type="match status" value="1"/>
</dbReference>
<keyword evidence="6" id="KW-0812">Transmembrane</keyword>
<evidence type="ECO:0000256" key="4">
    <source>
        <dbReference type="ARBA" id="ARBA00023180"/>
    </source>
</evidence>
<dbReference type="GO" id="GO:0098609">
    <property type="term" value="P:cell-cell adhesion"/>
    <property type="evidence" value="ECO:0007669"/>
    <property type="project" value="TreeGrafter"/>
</dbReference>
<gene>
    <name evidence="10" type="ORF">MCOR_25441</name>
</gene>
<keyword evidence="4" id="KW-0325">Glycoprotein</keyword>
<organism evidence="10 11">
    <name type="scientific">Mytilus coruscus</name>
    <name type="common">Sea mussel</name>
    <dbReference type="NCBI Taxonomy" id="42192"/>
    <lineage>
        <taxon>Eukaryota</taxon>
        <taxon>Metazoa</taxon>
        <taxon>Spiralia</taxon>
        <taxon>Lophotrochozoa</taxon>
        <taxon>Mollusca</taxon>
        <taxon>Bivalvia</taxon>
        <taxon>Autobranchia</taxon>
        <taxon>Pteriomorphia</taxon>
        <taxon>Mytilida</taxon>
        <taxon>Mytiloidea</taxon>
        <taxon>Mytilidae</taxon>
        <taxon>Mytilinae</taxon>
        <taxon>Mytilus</taxon>
    </lineage>
</organism>
<reference evidence="10 11" key="1">
    <citation type="submission" date="2020-06" db="EMBL/GenBank/DDBJ databases">
        <authorList>
            <person name="Li R."/>
            <person name="Bekaert M."/>
        </authorList>
    </citation>
    <scope>NUCLEOTIDE SEQUENCE [LARGE SCALE GENOMIC DNA]</scope>
    <source>
        <strain evidence="11">wild</strain>
    </source>
</reference>
<dbReference type="OrthoDB" id="10028801at2759"/>
<keyword evidence="11" id="KW-1185">Reference proteome</keyword>
<evidence type="ECO:0000313" key="11">
    <source>
        <dbReference type="Proteomes" id="UP000507470"/>
    </source>
</evidence>
<feature type="chain" id="PRO_5026654803" description="NCAM" evidence="7">
    <location>
        <begin position="23"/>
        <end position="812"/>
    </location>
</feature>
<dbReference type="GO" id="GO:0050839">
    <property type="term" value="F:cell adhesion molecule binding"/>
    <property type="evidence" value="ECO:0007669"/>
    <property type="project" value="TreeGrafter"/>
</dbReference>
<protein>
    <recommendedName>
        <fullName evidence="12">NCAM</fullName>
    </recommendedName>
</protein>
<dbReference type="CDD" id="cd00063">
    <property type="entry name" value="FN3"/>
    <property type="match status" value="1"/>
</dbReference>
<evidence type="ECO:0000256" key="1">
    <source>
        <dbReference type="ARBA" id="ARBA00004479"/>
    </source>
</evidence>
<dbReference type="PROSITE" id="PS50835">
    <property type="entry name" value="IG_LIKE"/>
    <property type="match status" value="1"/>
</dbReference>